<dbReference type="InterPro" id="IPR050951">
    <property type="entry name" value="Retrovirus_Pol_polyprotein"/>
</dbReference>
<evidence type="ECO:0000256" key="5">
    <source>
        <dbReference type="ARBA" id="ARBA00022801"/>
    </source>
</evidence>
<keyword evidence="5" id="KW-0378">Hydrolase</keyword>
<protein>
    <submittedName>
        <fullName evidence="9">Chromo (CHRromatin Organisation MOdifier) domain containing protein</fullName>
    </submittedName>
</protein>
<dbReference type="GO" id="GO:0004519">
    <property type="term" value="F:endonuclease activity"/>
    <property type="evidence" value="ECO:0007669"/>
    <property type="project" value="UniProtKB-KW"/>
</dbReference>
<dbReference type="InterPro" id="IPR043502">
    <property type="entry name" value="DNA/RNA_pol_sf"/>
</dbReference>
<dbReference type="AlphaFoldDB" id="A0A9P3PYB7"/>
<dbReference type="InterPro" id="IPR041373">
    <property type="entry name" value="RT_RNaseH"/>
</dbReference>
<reference evidence="9" key="1">
    <citation type="submission" date="2022-07" db="EMBL/GenBank/DDBJ databases">
        <title>The genome of Lyophyllum shimeji provides insight into the initial evolution of ectomycorrhizal fungal genome.</title>
        <authorList>
            <person name="Kobayashi Y."/>
            <person name="Shibata T."/>
            <person name="Hirakawa H."/>
            <person name="Shigenobu S."/>
            <person name="Nishiyama T."/>
            <person name="Yamada A."/>
            <person name="Hasebe M."/>
            <person name="Kawaguchi M."/>
        </authorList>
    </citation>
    <scope>NUCLEOTIDE SEQUENCE</scope>
    <source>
        <strain evidence="9">AT787</strain>
    </source>
</reference>
<dbReference type="OrthoDB" id="3246250at2759"/>
<keyword evidence="10" id="KW-1185">Reference proteome</keyword>
<dbReference type="PANTHER" id="PTHR37984">
    <property type="entry name" value="PROTEIN CBG26694"/>
    <property type="match status" value="1"/>
</dbReference>
<evidence type="ECO:0000259" key="8">
    <source>
        <dbReference type="Pfam" id="PF17917"/>
    </source>
</evidence>
<dbReference type="CDD" id="cd01647">
    <property type="entry name" value="RT_LTR"/>
    <property type="match status" value="1"/>
</dbReference>
<dbReference type="PANTHER" id="PTHR37984:SF5">
    <property type="entry name" value="PROTEIN NYNRIN-LIKE"/>
    <property type="match status" value="1"/>
</dbReference>
<dbReference type="CDD" id="cd09274">
    <property type="entry name" value="RNase_HI_RT_Ty3"/>
    <property type="match status" value="1"/>
</dbReference>
<dbReference type="FunFam" id="3.10.20.370:FF:000001">
    <property type="entry name" value="Retrovirus-related Pol polyprotein from transposon 17.6-like protein"/>
    <property type="match status" value="1"/>
</dbReference>
<dbReference type="InterPro" id="IPR043128">
    <property type="entry name" value="Rev_trsase/Diguanyl_cyclase"/>
</dbReference>
<name>A0A9P3PYB7_LYOSH</name>
<gene>
    <name evidence="9" type="ORF">LshimejAT787_1500030</name>
</gene>
<proteinExistence type="predicted"/>
<keyword evidence="3" id="KW-0540">Nuclease</keyword>
<dbReference type="SUPFAM" id="SSF56672">
    <property type="entry name" value="DNA/RNA polymerases"/>
    <property type="match status" value="1"/>
</dbReference>
<evidence type="ECO:0000256" key="2">
    <source>
        <dbReference type="ARBA" id="ARBA00022695"/>
    </source>
</evidence>
<dbReference type="GO" id="GO:0003964">
    <property type="term" value="F:RNA-directed DNA polymerase activity"/>
    <property type="evidence" value="ECO:0007669"/>
    <property type="project" value="UniProtKB-KW"/>
</dbReference>
<evidence type="ECO:0000256" key="3">
    <source>
        <dbReference type="ARBA" id="ARBA00022722"/>
    </source>
</evidence>
<dbReference type="EMBL" id="BRPK01000015">
    <property type="protein sequence ID" value="GLB43819.1"/>
    <property type="molecule type" value="Genomic_DNA"/>
</dbReference>
<keyword evidence="2" id="KW-0548">Nucleotidyltransferase</keyword>
<comment type="caution">
    <text evidence="9">The sequence shown here is derived from an EMBL/GenBank/DDBJ whole genome shotgun (WGS) entry which is preliminary data.</text>
</comment>
<dbReference type="Pfam" id="PF00078">
    <property type="entry name" value="RVT_1"/>
    <property type="match status" value="1"/>
</dbReference>
<dbReference type="GO" id="GO:0016787">
    <property type="term" value="F:hydrolase activity"/>
    <property type="evidence" value="ECO:0007669"/>
    <property type="project" value="UniProtKB-KW"/>
</dbReference>
<evidence type="ECO:0000256" key="6">
    <source>
        <dbReference type="ARBA" id="ARBA00022918"/>
    </source>
</evidence>
<evidence type="ECO:0000256" key="1">
    <source>
        <dbReference type="ARBA" id="ARBA00022679"/>
    </source>
</evidence>
<accession>A0A9P3PYB7</accession>
<keyword evidence="4" id="KW-0255">Endonuclease</keyword>
<evidence type="ECO:0000313" key="10">
    <source>
        <dbReference type="Proteomes" id="UP001063166"/>
    </source>
</evidence>
<dbReference type="FunFam" id="3.30.70.270:FF:000020">
    <property type="entry name" value="Transposon Tf2-6 polyprotein-like Protein"/>
    <property type="match status" value="1"/>
</dbReference>
<feature type="domain" description="Reverse transcriptase" evidence="7">
    <location>
        <begin position="3"/>
        <end position="81"/>
    </location>
</feature>
<evidence type="ECO:0000259" key="7">
    <source>
        <dbReference type="Pfam" id="PF00078"/>
    </source>
</evidence>
<evidence type="ECO:0000313" key="9">
    <source>
        <dbReference type="EMBL" id="GLB43819.1"/>
    </source>
</evidence>
<dbReference type="Proteomes" id="UP001063166">
    <property type="component" value="Unassembled WGS sequence"/>
</dbReference>
<dbReference type="InterPro" id="IPR000477">
    <property type="entry name" value="RT_dom"/>
</dbReference>
<sequence>MLFGMCNSLATFQTMMNNLLKELILRGKVMMYMDDILIYTETLAKHRKVVMEVLEILEKNKLYLKPEKCEFEKLEYLGIIIGEGKVEMDPKKLKAVRDWPAPRTVKETQSFLGFCNFYRKFIRDFATVAQPLYWLTRKNHQFKWTEGCPKAFDTLKILLTSAPVLTLPTDDSPYKIEADASDYASGAVLSQLQSKAWHPMAYLSKSFTAAERNYEIHDKEMLAIIRALKEWRYLVQGSRHKIEIWTDHKNLEYFLTARKLNRRQVRWSVLLADYDYTLKHRLGKTMLKPDALSRRPDHKEGVDNDNDDITLITPEHISALHI</sequence>
<keyword evidence="6" id="KW-0695">RNA-directed DNA polymerase</keyword>
<organism evidence="9 10">
    <name type="scientific">Lyophyllum shimeji</name>
    <name type="common">Hon-shimeji</name>
    <name type="synonym">Tricholoma shimeji</name>
    <dbReference type="NCBI Taxonomy" id="47721"/>
    <lineage>
        <taxon>Eukaryota</taxon>
        <taxon>Fungi</taxon>
        <taxon>Dikarya</taxon>
        <taxon>Basidiomycota</taxon>
        <taxon>Agaricomycotina</taxon>
        <taxon>Agaricomycetes</taxon>
        <taxon>Agaricomycetidae</taxon>
        <taxon>Agaricales</taxon>
        <taxon>Tricholomatineae</taxon>
        <taxon>Lyophyllaceae</taxon>
        <taxon>Lyophyllum</taxon>
    </lineage>
</organism>
<dbReference type="Pfam" id="PF17917">
    <property type="entry name" value="RT_RNaseH"/>
    <property type="match status" value="1"/>
</dbReference>
<evidence type="ECO:0000256" key="4">
    <source>
        <dbReference type="ARBA" id="ARBA00022759"/>
    </source>
</evidence>
<keyword evidence="1" id="KW-0808">Transferase</keyword>
<dbReference type="Gene3D" id="3.30.70.270">
    <property type="match status" value="2"/>
</dbReference>
<feature type="domain" description="Reverse transcriptase RNase H-like" evidence="8">
    <location>
        <begin position="171"/>
        <end position="274"/>
    </location>
</feature>